<keyword evidence="12" id="KW-1015">Disulfide bond</keyword>
<name>A0A8C4ASC7_9TELE</name>
<evidence type="ECO:0000256" key="7">
    <source>
        <dbReference type="ARBA" id="ARBA00022614"/>
    </source>
</evidence>
<reference evidence="16" key="2">
    <citation type="submission" date="2025-05" db="UniProtKB">
        <authorList>
            <consortium name="Ensembl"/>
        </authorList>
    </citation>
    <scope>IDENTIFICATION</scope>
</reference>
<keyword evidence="10" id="KW-0654">Proteoglycan</keyword>
<evidence type="ECO:0000256" key="11">
    <source>
        <dbReference type="ARBA" id="ARBA00023030"/>
    </source>
</evidence>
<evidence type="ECO:0000256" key="8">
    <source>
        <dbReference type="ARBA" id="ARBA00022729"/>
    </source>
</evidence>
<dbReference type="Pfam" id="PF13855">
    <property type="entry name" value="LRR_8"/>
    <property type="match status" value="1"/>
</dbReference>
<dbReference type="InterPro" id="IPR032675">
    <property type="entry name" value="LRR_dom_sf"/>
</dbReference>
<dbReference type="RefSeq" id="XP_028848723.1">
    <property type="nucleotide sequence ID" value="XM_028992890.1"/>
</dbReference>
<dbReference type="InterPro" id="IPR001611">
    <property type="entry name" value="Leu-rich_rpt"/>
</dbReference>
<evidence type="ECO:0000313" key="16">
    <source>
        <dbReference type="Ensembl" id="ENSDCDP00010029172.1"/>
    </source>
</evidence>
<dbReference type="GeneTree" id="ENSGT00940000157238"/>
<dbReference type="GeneID" id="114797796"/>
<evidence type="ECO:0000256" key="13">
    <source>
        <dbReference type="ARBA" id="ARBA00023180"/>
    </source>
</evidence>
<keyword evidence="11" id="KW-0339">Growth factor</keyword>
<dbReference type="PANTHER" id="PTHR46269">
    <property type="entry name" value="EPIPHYCAN-RELATED"/>
    <property type="match status" value="1"/>
</dbReference>
<dbReference type="GO" id="GO:0008083">
    <property type="term" value="F:growth factor activity"/>
    <property type="evidence" value="ECO:0007669"/>
    <property type="project" value="UniProtKB-KW"/>
</dbReference>
<dbReference type="PROSITE" id="PS51450">
    <property type="entry name" value="LRR"/>
    <property type="match status" value="3"/>
</dbReference>
<evidence type="ECO:0000256" key="2">
    <source>
        <dbReference type="ARBA" id="ARBA00004498"/>
    </source>
</evidence>
<evidence type="ECO:0000256" key="9">
    <source>
        <dbReference type="ARBA" id="ARBA00022737"/>
    </source>
</evidence>
<evidence type="ECO:0000256" key="1">
    <source>
        <dbReference type="ARBA" id="ARBA00003759"/>
    </source>
</evidence>
<keyword evidence="6" id="KW-0272">Extracellular matrix</keyword>
<organism evidence="16 17">
    <name type="scientific">Denticeps clupeoides</name>
    <name type="common">denticle herring</name>
    <dbReference type="NCBI Taxonomy" id="299321"/>
    <lineage>
        <taxon>Eukaryota</taxon>
        <taxon>Metazoa</taxon>
        <taxon>Chordata</taxon>
        <taxon>Craniata</taxon>
        <taxon>Vertebrata</taxon>
        <taxon>Euteleostomi</taxon>
        <taxon>Actinopterygii</taxon>
        <taxon>Neopterygii</taxon>
        <taxon>Teleostei</taxon>
        <taxon>Clupei</taxon>
        <taxon>Clupeiformes</taxon>
        <taxon>Denticipitoidei</taxon>
        <taxon>Denticipitidae</taxon>
        <taxon>Denticeps</taxon>
    </lineage>
</organism>
<comment type="subcellular location">
    <subcellularLocation>
        <location evidence="2">Secreted</location>
        <location evidence="2">Extracellular space</location>
        <location evidence="2">Extracellular matrix</location>
    </subcellularLocation>
</comment>
<gene>
    <name evidence="16" type="primary">LOC114797796</name>
</gene>
<evidence type="ECO:0000256" key="5">
    <source>
        <dbReference type="ARBA" id="ARBA00022525"/>
    </source>
</evidence>
<feature type="chain" id="PRO_5044680183" description="Mimecan" evidence="15">
    <location>
        <begin position="26"/>
        <end position="285"/>
    </location>
</feature>
<reference evidence="16 17" key="1">
    <citation type="submission" date="2020-06" db="EMBL/GenBank/DDBJ databases">
        <authorList>
            <consortium name="Wellcome Sanger Institute Data Sharing"/>
        </authorList>
    </citation>
    <scope>NUCLEOTIDE SEQUENCE [LARGE SCALE GENOMIC DNA]</scope>
</reference>
<evidence type="ECO:0000256" key="14">
    <source>
        <dbReference type="ARBA" id="ARBA00031730"/>
    </source>
</evidence>
<keyword evidence="8 15" id="KW-0732">Signal</keyword>
<keyword evidence="9" id="KW-0677">Repeat</keyword>
<evidence type="ECO:0000256" key="12">
    <source>
        <dbReference type="ARBA" id="ARBA00023157"/>
    </source>
</evidence>
<dbReference type="Gene3D" id="3.80.10.10">
    <property type="entry name" value="Ribonuclease Inhibitor"/>
    <property type="match status" value="2"/>
</dbReference>
<evidence type="ECO:0000256" key="6">
    <source>
        <dbReference type="ARBA" id="ARBA00022530"/>
    </source>
</evidence>
<evidence type="ECO:0000256" key="4">
    <source>
        <dbReference type="ARBA" id="ARBA00018423"/>
    </source>
</evidence>
<dbReference type="SUPFAM" id="SSF52058">
    <property type="entry name" value="L domain-like"/>
    <property type="match status" value="1"/>
</dbReference>
<dbReference type="GO" id="GO:0031012">
    <property type="term" value="C:extracellular matrix"/>
    <property type="evidence" value="ECO:0007669"/>
    <property type="project" value="TreeGrafter"/>
</dbReference>
<evidence type="ECO:0000256" key="10">
    <source>
        <dbReference type="ARBA" id="ARBA00022974"/>
    </source>
</evidence>
<keyword evidence="17" id="KW-1185">Reference proteome</keyword>
<keyword evidence="13" id="KW-0325">Glycoprotein</keyword>
<feature type="signal peptide" evidence="15">
    <location>
        <begin position="1"/>
        <end position="25"/>
    </location>
</feature>
<evidence type="ECO:0000256" key="3">
    <source>
        <dbReference type="ARBA" id="ARBA00006912"/>
    </source>
</evidence>
<dbReference type="GO" id="GO:0060348">
    <property type="term" value="P:bone development"/>
    <property type="evidence" value="ECO:0007669"/>
    <property type="project" value="TreeGrafter"/>
</dbReference>
<keyword evidence="7" id="KW-0433">Leucine-rich repeat</keyword>
<comment type="similarity">
    <text evidence="3">Belongs to the small leucine-rich proteoglycan (SLRP) family. SLRP class III subfamily.</text>
</comment>
<proteinExistence type="inferred from homology"/>
<dbReference type="GO" id="GO:0061975">
    <property type="term" value="P:articular cartilage development"/>
    <property type="evidence" value="ECO:0007669"/>
    <property type="project" value="TreeGrafter"/>
</dbReference>
<evidence type="ECO:0000256" key="15">
    <source>
        <dbReference type="SAM" id="SignalP"/>
    </source>
</evidence>
<dbReference type="OrthoDB" id="7451790at2759"/>
<dbReference type="AlphaFoldDB" id="A0A8C4ASC7"/>
<dbReference type="SMART" id="SM00369">
    <property type="entry name" value="LRR_TYP"/>
    <property type="match status" value="4"/>
</dbReference>
<keyword evidence="5" id="KW-0964">Secreted</keyword>
<protein>
    <recommendedName>
        <fullName evidence="4">Mimecan</fullName>
    </recommendedName>
    <alternativeName>
        <fullName evidence="14">Osteoglycin</fullName>
    </alternativeName>
</protein>
<sequence>MDLKTLVFSVALLNVSVMSFRVSHGQEVSLISDKRELSQMFMEVQKPKKRAVTVFDYDGPDDLPRDTGREAGAAEDLPTCLLCVCLIGSVYCEDVSPEMTSVPALPKETAYLYARYNKITKITSKDFAETATLRTIDLTGNLISEIEEGAFSKLHQLEELTLADNKLTKLPVLPASLVSFNANGNQLKTKGVKSTAFKKLTKVEYIYLANNDLEAVPQLPESLRIVHLQNNKILSINDETFCKGNNTHYIRYNMEEIRMDGNPVLLAQHPTSYMCLRVLPVGLYK</sequence>
<evidence type="ECO:0000313" key="17">
    <source>
        <dbReference type="Proteomes" id="UP000694580"/>
    </source>
</evidence>
<dbReference type="Ensembl" id="ENSDCDT00010035961.1">
    <property type="protein sequence ID" value="ENSDCDP00010029172.1"/>
    <property type="gene ID" value="ENSDCDG00010018368.1"/>
</dbReference>
<dbReference type="PANTHER" id="PTHR46269:SF1">
    <property type="entry name" value="MIMECAN"/>
    <property type="match status" value="1"/>
</dbReference>
<comment type="function">
    <text evidence="1">Induces bone formation in conjunction with TGF-beta-1 or TGF-beta-2.</text>
</comment>
<dbReference type="GO" id="GO:0005615">
    <property type="term" value="C:extracellular space"/>
    <property type="evidence" value="ECO:0007669"/>
    <property type="project" value="TreeGrafter"/>
</dbReference>
<dbReference type="InterPro" id="IPR003591">
    <property type="entry name" value="Leu-rich_rpt_typical-subtyp"/>
</dbReference>
<accession>A0A8C4ASC7</accession>
<dbReference type="Ensembl" id="ENSDCDT00010035966.1">
    <property type="protein sequence ID" value="ENSDCDP00010029177.1"/>
    <property type="gene ID" value="ENSDCDG00010018368.1"/>
</dbReference>
<dbReference type="InterPro" id="IPR043547">
    <property type="entry name" value="Mimecan/Epiphycan/Opticin"/>
</dbReference>
<dbReference type="Proteomes" id="UP000694580">
    <property type="component" value="Chromosome 10"/>
</dbReference>